<dbReference type="GO" id="GO:0004176">
    <property type="term" value="F:ATP-dependent peptidase activity"/>
    <property type="evidence" value="ECO:0007669"/>
    <property type="project" value="UniProtKB-UniRule"/>
</dbReference>
<dbReference type="InterPro" id="IPR027065">
    <property type="entry name" value="Lon_Prtase"/>
</dbReference>
<evidence type="ECO:0000256" key="2">
    <source>
        <dbReference type="PROSITE-ProRule" id="PRU01122"/>
    </source>
</evidence>
<feature type="active site" evidence="2">
    <location>
        <position position="652"/>
    </location>
</feature>
<feature type="coiled-coil region" evidence="3">
    <location>
        <begin position="146"/>
        <end position="229"/>
    </location>
</feature>
<accession>A0A1I0DMJ5</accession>
<dbReference type="InterPro" id="IPR041699">
    <property type="entry name" value="AAA_32"/>
</dbReference>
<dbReference type="GO" id="GO:0006508">
    <property type="term" value="P:proteolysis"/>
    <property type="evidence" value="ECO:0007669"/>
    <property type="project" value="UniProtKB-KW"/>
</dbReference>
<dbReference type="InterPro" id="IPR008269">
    <property type="entry name" value="Lon_proteolytic"/>
</dbReference>
<dbReference type="InterPro" id="IPR020568">
    <property type="entry name" value="Ribosomal_Su5_D2-typ_SF"/>
</dbReference>
<evidence type="ECO:0000256" key="1">
    <source>
        <dbReference type="ARBA" id="ARBA00022670"/>
    </source>
</evidence>
<keyword evidence="2" id="KW-0720">Serine protease</keyword>
<dbReference type="Gene3D" id="3.40.50.300">
    <property type="entry name" value="P-loop containing nucleotide triphosphate hydrolases"/>
    <property type="match status" value="1"/>
</dbReference>
<reference evidence="5 6" key="1">
    <citation type="submission" date="2016-10" db="EMBL/GenBank/DDBJ databases">
        <authorList>
            <person name="de Groot N.N."/>
        </authorList>
    </citation>
    <scope>NUCLEOTIDE SEQUENCE [LARGE SCALE GENOMIC DNA]</scope>
    <source>
        <strain evidence="5 6">DSM 18979</strain>
    </source>
</reference>
<dbReference type="Pfam" id="PF20437">
    <property type="entry name" value="LonC_helical"/>
    <property type="match status" value="1"/>
</dbReference>
<dbReference type="PRINTS" id="PR00830">
    <property type="entry name" value="ENDOLAPTASE"/>
</dbReference>
<organism evidence="5 6">
    <name type="scientific">Natronincola peptidivorans</name>
    <dbReference type="NCBI Taxonomy" id="426128"/>
    <lineage>
        <taxon>Bacteria</taxon>
        <taxon>Bacillati</taxon>
        <taxon>Bacillota</taxon>
        <taxon>Clostridia</taxon>
        <taxon>Peptostreptococcales</taxon>
        <taxon>Natronincolaceae</taxon>
        <taxon>Natronincola</taxon>
    </lineage>
</organism>
<dbReference type="Pfam" id="PF20436">
    <property type="entry name" value="LonB_AAA-LID"/>
    <property type="match status" value="1"/>
</dbReference>
<dbReference type="InterPro" id="IPR027417">
    <property type="entry name" value="P-loop_NTPase"/>
</dbReference>
<protein>
    <recommendedName>
        <fullName evidence="2">endopeptidase La</fullName>
        <ecNumber evidence="2">3.4.21.53</ecNumber>
    </recommendedName>
</protein>
<evidence type="ECO:0000313" key="5">
    <source>
        <dbReference type="EMBL" id="SET32904.1"/>
    </source>
</evidence>
<keyword evidence="3" id="KW-0175">Coiled coil</keyword>
<dbReference type="RefSeq" id="WP_090443220.1">
    <property type="nucleotide sequence ID" value="NZ_FOHU01000008.1"/>
</dbReference>
<dbReference type="PROSITE" id="PS51786">
    <property type="entry name" value="LON_PROTEOLYTIC"/>
    <property type="match status" value="1"/>
</dbReference>
<evidence type="ECO:0000259" key="4">
    <source>
        <dbReference type="PROSITE" id="PS51786"/>
    </source>
</evidence>
<dbReference type="Pfam" id="PF13654">
    <property type="entry name" value="AAA_32"/>
    <property type="match status" value="1"/>
</dbReference>
<dbReference type="Pfam" id="PF05362">
    <property type="entry name" value="Lon_C"/>
    <property type="match status" value="1"/>
</dbReference>
<evidence type="ECO:0000256" key="3">
    <source>
        <dbReference type="SAM" id="Coils"/>
    </source>
</evidence>
<dbReference type="GO" id="GO:0005524">
    <property type="term" value="F:ATP binding"/>
    <property type="evidence" value="ECO:0007669"/>
    <property type="project" value="InterPro"/>
</dbReference>
<dbReference type="EMBL" id="FOHU01000008">
    <property type="protein sequence ID" value="SET32904.1"/>
    <property type="molecule type" value="Genomic_DNA"/>
</dbReference>
<feature type="active site" evidence="2">
    <location>
        <position position="695"/>
    </location>
</feature>
<dbReference type="GO" id="GO:0030163">
    <property type="term" value="P:protein catabolic process"/>
    <property type="evidence" value="ECO:0007669"/>
    <property type="project" value="InterPro"/>
</dbReference>
<dbReference type="STRING" id="426128.SAMN05660297_02038"/>
<keyword evidence="1 2" id="KW-0645">Protease</keyword>
<sequence>MKKYPGLSYKLIKKYCNRQDFSFNTTEEIQPLRGIMGQKKGEEAMEFGLEIDNPSYNIYISGSKGTGRTTYTKDIVERVAKSRKVPDDWCYVYSLEGKGKAMALNLPAGLGKALQNDMEELIQDLLVQVPQTFNSEDYDKRKNEIIKQYQDQKNRLLHNLTEFAEEMQISIKNTSTGFVFVPLKNGEEISEEALEQLDEEEAKKLEIQLDKLQEKAMDLLVKIKSFERLAKKKLVQLEMKVGLFVVKPLIHGLILKYSECDKVVDFLKRVERDLIENIDQFLQHEEVIEDKGNNREEDFIKKYKVNLLVNNSKTEGAPVVTEFNPTLSRLSGKIEYENVNGVLRTDFLQIKPGAVHLANGGYLILEVKHLLENIHVWETLKRILNTKEITVENMGLQLGGVDVSSLKLEPIPIDLKIILIGSEKLYHLLYQYDEDFEKYFKVLVDFDEEMQRTEDNEKQMAAFISYFVKCQNMRHLDTTAVAGLIEYSCRLTGNQNKLTTKFNKVIEIIIEANQWAKKSNSSVVTGQHVDKAIHKKWDRFNKYQKKVEEMFENHKILIDVEGKKIGVINGLSIIGLGEYSFGKPSVITVTSSIGKEGIVNIERETNLSGDLYDKGVMILTGFIMQNFAQDASLSISARICFEQTYSGVEGDSASSAELYALLSSISGIPLKQYIAVTGSVNQRGYIQPVGGITEKVEGFYRLCKKRGFTGTQGAIIPYQNIENLMVCDEVVEAVKNKEFHIYAIKHVKEGLEIMTDESCGKIYEEVRKKLKYYSEVLEKG</sequence>
<gene>
    <name evidence="5" type="ORF">SAMN05660297_02038</name>
</gene>
<feature type="domain" description="Lon proteolytic" evidence="4">
    <location>
        <begin position="562"/>
        <end position="757"/>
    </location>
</feature>
<dbReference type="InterPro" id="IPR046844">
    <property type="entry name" value="Lon-like_helical"/>
</dbReference>
<dbReference type="Gene3D" id="1.10.8.60">
    <property type="match status" value="1"/>
</dbReference>
<dbReference type="InterPro" id="IPR046843">
    <property type="entry name" value="LonB_AAA-LID"/>
</dbReference>
<dbReference type="OrthoDB" id="9758568at2"/>
<proteinExistence type="inferred from homology"/>
<dbReference type="EC" id="3.4.21.53" evidence="2"/>
<dbReference type="SUPFAM" id="SSF52540">
    <property type="entry name" value="P-loop containing nucleoside triphosphate hydrolases"/>
    <property type="match status" value="1"/>
</dbReference>
<comment type="similarity">
    <text evidence="2">Belongs to the peptidase S16 family.</text>
</comment>
<dbReference type="SUPFAM" id="SSF54211">
    <property type="entry name" value="Ribosomal protein S5 domain 2-like"/>
    <property type="match status" value="1"/>
</dbReference>
<name>A0A1I0DMJ5_9FIRM</name>
<dbReference type="Proteomes" id="UP000199568">
    <property type="component" value="Unassembled WGS sequence"/>
</dbReference>
<dbReference type="PANTHER" id="PTHR10046">
    <property type="entry name" value="ATP DEPENDENT LON PROTEASE FAMILY MEMBER"/>
    <property type="match status" value="1"/>
</dbReference>
<dbReference type="GO" id="GO:0004252">
    <property type="term" value="F:serine-type endopeptidase activity"/>
    <property type="evidence" value="ECO:0007669"/>
    <property type="project" value="UniProtKB-UniRule"/>
</dbReference>
<comment type="catalytic activity">
    <reaction evidence="2">
        <text>Hydrolysis of proteins in presence of ATP.</text>
        <dbReference type="EC" id="3.4.21.53"/>
    </reaction>
</comment>
<dbReference type="Gene3D" id="3.30.230.10">
    <property type="match status" value="1"/>
</dbReference>
<evidence type="ECO:0000313" key="6">
    <source>
        <dbReference type="Proteomes" id="UP000199568"/>
    </source>
</evidence>
<dbReference type="InterPro" id="IPR014721">
    <property type="entry name" value="Ribsml_uS5_D2-typ_fold_subgr"/>
</dbReference>
<dbReference type="AlphaFoldDB" id="A0A1I0DMJ5"/>
<keyword evidence="2" id="KW-0378">Hydrolase</keyword>
<keyword evidence="6" id="KW-1185">Reference proteome</keyword>